<proteinExistence type="predicted"/>
<name>A0A195C9B0_9HYME</name>
<reference evidence="2 3" key="1">
    <citation type="submission" date="2016-03" db="EMBL/GenBank/DDBJ databases">
        <title>Cyphomyrmex costatus WGS genome.</title>
        <authorList>
            <person name="Nygaard S."/>
            <person name="Hu H."/>
            <person name="Boomsma J."/>
            <person name="Zhang G."/>
        </authorList>
    </citation>
    <scope>NUCLEOTIDE SEQUENCE [LARGE SCALE GENOMIC DNA]</scope>
    <source>
        <strain evidence="2">MS0001</strain>
        <tissue evidence="2">Whole body</tissue>
    </source>
</reference>
<evidence type="ECO:0000313" key="3">
    <source>
        <dbReference type="Proteomes" id="UP000078542"/>
    </source>
</evidence>
<sequence>MLFALHKISCNIAEPPSHIQTKTLLNLVSNFIREKLNSDISIDAKFIISVKSALQKKNFTSIGSSRSLRRGKTERWSAGGARSDGGTRNTDKVVERIREKRDNNPHQHEVGEVEDKNQQDRRSAQRDVQEETNRSSIGRKVHRNPGKNPYQQRRGEERETRLPDNGAGKIDRLDRVEEKSVTIKISRKPAKRLEPDEHDRFDRHGNEENLVAHGDRKEEEGDKDETALAGDAEEGHSALNEEGKLPTTESAKVRQPMVKTILGEARKRAANAKSPKIQQIMKKRSTELSNAHFMELCLNQLPITKIMRKTVRYEARLVKPGLDCALEFFISTDKLAESSGNVKTPVSPSSSRNKEKKVAKMQKPVVEKRQEEVGSKYVK</sequence>
<feature type="compositionally biased region" description="Basic and acidic residues" evidence="1">
    <location>
        <begin position="153"/>
        <end position="162"/>
    </location>
</feature>
<evidence type="ECO:0000313" key="2">
    <source>
        <dbReference type="EMBL" id="KYM97300.1"/>
    </source>
</evidence>
<accession>A0A195C9B0</accession>
<feature type="compositionally biased region" description="Basic and acidic residues" evidence="1">
    <location>
        <begin position="233"/>
        <end position="244"/>
    </location>
</feature>
<dbReference type="EMBL" id="KQ978072">
    <property type="protein sequence ID" value="KYM97300.1"/>
    <property type="molecule type" value="Genomic_DNA"/>
</dbReference>
<dbReference type="STRING" id="456900.A0A195C9B0"/>
<dbReference type="AlphaFoldDB" id="A0A195C9B0"/>
<dbReference type="Proteomes" id="UP000078542">
    <property type="component" value="Unassembled WGS sequence"/>
</dbReference>
<feature type="compositionally biased region" description="Basic and acidic residues" evidence="1">
    <location>
        <begin position="89"/>
        <end position="133"/>
    </location>
</feature>
<feature type="compositionally biased region" description="Basic and acidic residues" evidence="1">
    <location>
        <begin position="191"/>
        <end position="207"/>
    </location>
</feature>
<feature type="compositionally biased region" description="Basic and acidic residues" evidence="1">
    <location>
        <begin position="213"/>
        <end position="226"/>
    </location>
</feature>
<organism evidence="2 3">
    <name type="scientific">Cyphomyrmex costatus</name>
    <dbReference type="NCBI Taxonomy" id="456900"/>
    <lineage>
        <taxon>Eukaryota</taxon>
        <taxon>Metazoa</taxon>
        <taxon>Ecdysozoa</taxon>
        <taxon>Arthropoda</taxon>
        <taxon>Hexapoda</taxon>
        <taxon>Insecta</taxon>
        <taxon>Pterygota</taxon>
        <taxon>Neoptera</taxon>
        <taxon>Endopterygota</taxon>
        <taxon>Hymenoptera</taxon>
        <taxon>Apocrita</taxon>
        <taxon>Aculeata</taxon>
        <taxon>Formicoidea</taxon>
        <taxon>Formicidae</taxon>
        <taxon>Myrmicinae</taxon>
        <taxon>Cyphomyrmex</taxon>
    </lineage>
</organism>
<feature type="region of interest" description="Disordered" evidence="1">
    <location>
        <begin position="338"/>
        <end position="379"/>
    </location>
</feature>
<protein>
    <submittedName>
        <fullName evidence="2">Uncharacterized protein</fullName>
    </submittedName>
</protein>
<evidence type="ECO:0000256" key="1">
    <source>
        <dbReference type="SAM" id="MobiDB-lite"/>
    </source>
</evidence>
<keyword evidence="3" id="KW-1185">Reference proteome</keyword>
<feature type="compositionally biased region" description="Basic and acidic residues" evidence="1">
    <location>
        <begin position="365"/>
        <end position="379"/>
    </location>
</feature>
<feature type="compositionally biased region" description="Basic and acidic residues" evidence="1">
    <location>
        <begin position="169"/>
        <end position="181"/>
    </location>
</feature>
<gene>
    <name evidence="2" type="ORF">ALC62_12033</name>
</gene>
<feature type="region of interest" description="Disordered" evidence="1">
    <location>
        <begin position="63"/>
        <end position="252"/>
    </location>
</feature>
<feature type="compositionally biased region" description="Polar residues" evidence="1">
    <location>
        <begin position="338"/>
        <end position="351"/>
    </location>
</feature>